<dbReference type="InterPro" id="IPR017850">
    <property type="entry name" value="Alkaline_phosphatase_core_sf"/>
</dbReference>
<keyword evidence="1" id="KW-0812">Transmembrane</keyword>
<comment type="caution">
    <text evidence="2">The sequence shown here is derived from an EMBL/GenBank/DDBJ whole genome shotgun (WGS) entry which is preliminary data.</text>
</comment>
<accession>A0ABT0H6X8</accession>
<organism evidence="2 3">
    <name type="scientific">Psychroserpens algicola</name>
    <dbReference type="NCBI Taxonomy" id="1719034"/>
    <lineage>
        <taxon>Bacteria</taxon>
        <taxon>Pseudomonadati</taxon>
        <taxon>Bacteroidota</taxon>
        <taxon>Flavobacteriia</taxon>
        <taxon>Flavobacteriales</taxon>
        <taxon>Flavobacteriaceae</taxon>
        <taxon>Psychroserpens</taxon>
    </lineage>
</organism>
<reference evidence="2" key="1">
    <citation type="submission" date="2022-04" db="EMBL/GenBank/DDBJ databases">
        <authorList>
            <person name="Ren T."/>
        </authorList>
    </citation>
    <scope>NUCLEOTIDE SEQUENCE</scope>
    <source>
        <strain evidence="2">F63249</strain>
    </source>
</reference>
<feature type="transmembrane region" description="Helical" evidence="1">
    <location>
        <begin position="5"/>
        <end position="21"/>
    </location>
</feature>
<evidence type="ECO:0000313" key="2">
    <source>
        <dbReference type="EMBL" id="MCK8480134.1"/>
    </source>
</evidence>
<keyword evidence="3" id="KW-1185">Reference proteome</keyword>
<name>A0ABT0H6X8_9FLAO</name>
<dbReference type="SUPFAM" id="SSF53649">
    <property type="entry name" value="Alkaline phosphatase-like"/>
    <property type="match status" value="1"/>
</dbReference>
<proteinExistence type="predicted"/>
<protein>
    <recommendedName>
        <fullName evidence="4">Sulfatase N-terminal domain-containing protein</fullName>
    </recommendedName>
</protein>
<sequence length="394" mass="45796">MKKKIMAVVLVLMFCLAMVLYKHLKKIIVIQFLLAIMAFALFVPKVYVYLQQTHEWIELPDSIESSVFKKHPNVYFIQPDGYANFSELKKGYYKFDNALFETYLSDKKFTFYNGFRSNYTSTIFTNSAIFSMKHHYYRYPRDIDINSYDFRNIIVGNNPVLSIFKANDYKTHLLLQQPYFLLNRPKMGYDYCNIDYNDIPYFSHGFDMNLDVNSELEMLINQNSKSHNFYVLEKILPSHIAHSDGDSNGIEEERELYLNRLKEANEWLTNTIEIITSNDPDGLIVICADHGGFVGLKCMDNSSVKTDDRDILHSVFTSVLAIKWPDNHTPDYTDELKTSVNLFRVLVSYLSENETYLNYLEDDKSFSIIDTGAPLGVYEVLDEAGHTAFNRSVE</sequence>
<evidence type="ECO:0000256" key="1">
    <source>
        <dbReference type="SAM" id="Phobius"/>
    </source>
</evidence>
<evidence type="ECO:0000313" key="3">
    <source>
        <dbReference type="Proteomes" id="UP001203687"/>
    </source>
</evidence>
<gene>
    <name evidence="2" type="ORF">MUY34_05835</name>
</gene>
<keyword evidence="1" id="KW-1133">Transmembrane helix</keyword>
<keyword evidence="1" id="KW-0472">Membrane</keyword>
<dbReference type="RefSeq" id="WP_248412321.1">
    <property type="nucleotide sequence ID" value="NZ_JALPQF010000004.1"/>
</dbReference>
<dbReference type="EMBL" id="JALPQF010000004">
    <property type="protein sequence ID" value="MCK8480134.1"/>
    <property type="molecule type" value="Genomic_DNA"/>
</dbReference>
<feature type="transmembrane region" description="Helical" evidence="1">
    <location>
        <begin position="27"/>
        <end position="50"/>
    </location>
</feature>
<dbReference type="Proteomes" id="UP001203687">
    <property type="component" value="Unassembled WGS sequence"/>
</dbReference>
<evidence type="ECO:0008006" key="4">
    <source>
        <dbReference type="Google" id="ProtNLM"/>
    </source>
</evidence>